<accession>A0A377R2Y2</accession>
<protein>
    <submittedName>
        <fullName evidence="2">Uncharacterized protein</fullName>
    </submittedName>
</protein>
<feature type="region of interest" description="Disordered" evidence="1">
    <location>
        <begin position="1"/>
        <end position="76"/>
    </location>
</feature>
<sequence>MVGFADIRPYGSPSAGHGGAAQRPSENERREFQQSKNRHGARPHSQSPSEENAAENSAPAGNGIIERRRNTQGDKQ</sequence>
<gene>
    <name evidence="2" type="ORF">NCTC13336_01733</name>
</gene>
<organism evidence="2 3">
    <name type="scientific">Kingella potus</name>
    <dbReference type="NCBI Taxonomy" id="265175"/>
    <lineage>
        <taxon>Bacteria</taxon>
        <taxon>Pseudomonadati</taxon>
        <taxon>Pseudomonadota</taxon>
        <taxon>Betaproteobacteria</taxon>
        <taxon>Neisseriales</taxon>
        <taxon>Neisseriaceae</taxon>
        <taxon>Kingella</taxon>
    </lineage>
</organism>
<name>A0A377R2Y2_9NEIS</name>
<feature type="compositionally biased region" description="Low complexity" evidence="1">
    <location>
        <begin position="47"/>
        <end position="63"/>
    </location>
</feature>
<keyword evidence="3" id="KW-1185">Reference proteome</keyword>
<dbReference type="AlphaFoldDB" id="A0A377R2Y2"/>
<dbReference type="Proteomes" id="UP000254293">
    <property type="component" value="Unassembled WGS sequence"/>
</dbReference>
<feature type="compositionally biased region" description="Basic and acidic residues" evidence="1">
    <location>
        <begin position="65"/>
        <end position="76"/>
    </location>
</feature>
<proteinExistence type="predicted"/>
<dbReference type="EMBL" id="UGJJ01000002">
    <property type="protein sequence ID" value="STR02846.1"/>
    <property type="molecule type" value="Genomic_DNA"/>
</dbReference>
<reference evidence="2 3" key="1">
    <citation type="submission" date="2018-06" db="EMBL/GenBank/DDBJ databases">
        <authorList>
            <consortium name="Pathogen Informatics"/>
            <person name="Doyle S."/>
        </authorList>
    </citation>
    <scope>NUCLEOTIDE SEQUENCE [LARGE SCALE GENOMIC DNA]</scope>
    <source>
        <strain evidence="2 3">NCTC13336</strain>
    </source>
</reference>
<evidence type="ECO:0000313" key="3">
    <source>
        <dbReference type="Proteomes" id="UP000254293"/>
    </source>
</evidence>
<evidence type="ECO:0000313" key="2">
    <source>
        <dbReference type="EMBL" id="STR02846.1"/>
    </source>
</evidence>
<evidence type="ECO:0000256" key="1">
    <source>
        <dbReference type="SAM" id="MobiDB-lite"/>
    </source>
</evidence>